<dbReference type="AlphaFoldDB" id="A0A6A6PU13"/>
<dbReference type="RefSeq" id="XP_033589744.1">
    <property type="nucleotide sequence ID" value="XM_033738084.1"/>
</dbReference>
<protein>
    <submittedName>
        <fullName evidence="4">Uncharacterized protein</fullName>
    </submittedName>
</protein>
<reference evidence="4" key="1">
    <citation type="journal article" date="2020" name="Stud. Mycol.">
        <title>101 Dothideomycetes genomes: a test case for predicting lifestyles and emergence of pathogens.</title>
        <authorList>
            <person name="Haridas S."/>
            <person name="Albert R."/>
            <person name="Binder M."/>
            <person name="Bloem J."/>
            <person name="Labutti K."/>
            <person name="Salamov A."/>
            <person name="Andreopoulos B."/>
            <person name="Baker S."/>
            <person name="Barry K."/>
            <person name="Bills G."/>
            <person name="Bluhm B."/>
            <person name="Cannon C."/>
            <person name="Castanera R."/>
            <person name="Culley D."/>
            <person name="Daum C."/>
            <person name="Ezra D."/>
            <person name="Gonzalez J."/>
            <person name="Henrissat B."/>
            <person name="Kuo A."/>
            <person name="Liang C."/>
            <person name="Lipzen A."/>
            <person name="Lutzoni F."/>
            <person name="Magnuson J."/>
            <person name="Mondo S."/>
            <person name="Nolan M."/>
            <person name="Ohm R."/>
            <person name="Pangilinan J."/>
            <person name="Park H.-J."/>
            <person name="Ramirez L."/>
            <person name="Alfaro M."/>
            <person name="Sun H."/>
            <person name="Tritt A."/>
            <person name="Yoshinaga Y."/>
            <person name="Zwiers L.-H."/>
            <person name="Turgeon B."/>
            <person name="Goodwin S."/>
            <person name="Spatafora J."/>
            <person name="Crous P."/>
            <person name="Grigoriev I."/>
        </authorList>
    </citation>
    <scope>NUCLEOTIDE SEQUENCE</scope>
    <source>
        <strain evidence="4">CBS 113389</strain>
    </source>
</reference>
<dbReference type="OrthoDB" id="3647246at2759"/>
<evidence type="ECO:0000256" key="1">
    <source>
        <dbReference type="SAM" id="MobiDB-lite"/>
    </source>
</evidence>
<accession>A0A6A6PU13</accession>
<evidence type="ECO:0000259" key="3">
    <source>
        <dbReference type="Pfam" id="PF23395"/>
    </source>
</evidence>
<feature type="domain" description="SAM-like" evidence="3">
    <location>
        <begin position="848"/>
        <end position="926"/>
    </location>
</feature>
<dbReference type="Proteomes" id="UP000799767">
    <property type="component" value="Unassembled WGS sequence"/>
</dbReference>
<evidence type="ECO:0000259" key="2">
    <source>
        <dbReference type="Pfam" id="PF23394"/>
    </source>
</evidence>
<evidence type="ECO:0000313" key="4">
    <source>
        <dbReference type="EMBL" id="KAF2483174.1"/>
    </source>
</evidence>
<keyword evidence="5" id="KW-1185">Reference proteome</keyword>
<dbReference type="InterPro" id="IPR057559">
    <property type="entry name" value="SAM_6"/>
</dbReference>
<name>A0A6A6PU13_9PEZI</name>
<gene>
    <name evidence="4" type="ORF">BDY17DRAFT_345794</name>
</gene>
<organism evidence="4 5">
    <name type="scientific">Neohortaea acidophila</name>
    <dbReference type="NCBI Taxonomy" id="245834"/>
    <lineage>
        <taxon>Eukaryota</taxon>
        <taxon>Fungi</taxon>
        <taxon>Dikarya</taxon>
        <taxon>Ascomycota</taxon>
        <taxon>Pezizomycotina</taxon>
        <taxon>Dothideomycetes</taxon>
        <taxon>Dothideomycetidae</taxon>
        <taxon>Mycosphaerellales</taxon>
        <taxon>Teratosphaeriaceae</taxon>
        <taxon>Neohortaea</taxon>
    </lineage>
</organism>
<dbReference type="Pfam" id="PF23395">
    <property type="entry name" value="SAM_6"/>
    <property type="match status" value="1"/>
</dbReference>
<feature type="domain" description="DUF7102" evidence="2">
    <location>
        <begin position="679"/>
        <end position="844"/>
    </location>
</feature>
<feature type="region of interest" description="Disordered" evidence="1">
    <location>
        <begin position="1"/>
        <end position="34"/>
    </location>
</feature>
<evidence type="ECO:0000313" key="5">
    <source>
        <dbReference type="Proteomes" id="UP000799767"/>
    </source>
</evidence>
<dbReference type="GeneID" id="54479086"/>
<dbReference type="Pfam" id="PF23394">
    <property type="entry name" value="DUF7102"/>
    <property type="match status" value="1"/>
</dbReference>
<sequence length="950" mass="104762">MARKISGTAARHSNQPIEMRKPVQRASKPGTCKSTLQRLNSGIHLDEERDDEDLTPLEYARRYKLVANHRARNPLPAARASLSHDECSDEDTSCEHDNAVIGEKWAVDRGTAQFLASIIALTETSCMVEAGEDDGLANLRLTEPLLSTDPELELERLRRRQVATISSRGMKPFVLQPDKGQSFAWSPAEQQMQHRAIEAVNGEKLQIHSDTLKYIKDCMDLACSNEGNDFMSLPDQATVQVLQARSLSPPLLPMSPDLAPQMLEGTAGDMVFTSTPDDHTAIEAADLERQIMERESWSSPYTSPVIPSDPSLSTPLQGETLHRLKLDSPFLPAESPEVSPPGTMAVAVPATLSTLMPEADDDIRLEDLDEDLDDFIANVTMPFAEWVVQQTENEQLVEIDTTMRVKVPPVDQVTLSAPWKATQYGNDWFRNFIVNAMGKDISTRWSGVSKLERSLPWKAFPSRLGKIENDESLDETALTEYLSLFTFEDELDVTSLVPKKGGLRILDSEDSDYDELEAASIDVAEADPPMSVPHTQVRAIQPPPPNTLTVRSSAKPDAVRMDMQTLLKKRKLELEKAADLEHRAKRLEVDTTLDTSSRPDFGITTTRGPPPLTGLSSFMQLQGQRSSNTSNVSALPTPAPRPCAPLAVMVETQHDEPPADQTKRRQFAMPDIESLGATSIVVSVKFLQDRHVARAVQDRLPMVDFVERTNLGPAGDSRVMKYVQDEEADITISPSVGVVLTTVQKLKQRSLPGQGNFWGVRERISAVAPRYEQVIVLVSDSRHNGDGFDKQMAAQLDEKDAEALAELTMFGHQLGSDIEVYYIAGGDDALSTWIAAAISRHATRGVSLQDESSSERFLRVAGLNASAAQAILSEMRVLGSTWRGPGEEVVSDGLAAFVHMSSAERIERFGQLMGGERVLRRVSRCIDGGWKAAYARPEQRLGDVAAAEWM</sequence>
<dbReference type="EMBL" id="MU001635">
    <property type="protein sequence ID" value="KAF2483174.1"/>
    <property type="molecule type" value="Genomic_DNA"/>
</dbReference>
<feature type="region of interest" description="Disordered" evidence="1">
    <location>
        <begin position="592"/>
        <end position="612"/>
    </location>
</feature>
<dbReference type="InterPro" id="IPR055528">
    <property type="entry name" value="DUF7102"/>
</dbReference>
<proteinExistence type="predicted"/>